<proteinExistence type="inferred from homology"/>
<evidence type="ECO:0000313" key="3">
    <source>
        <dbReference type="EMBL" id="MVM33931.1"/>
    </source>
</evidence>
<dbReference type="InterPro" id="IPR006016">
    <property type="entry name" value="UspA"/>
</dbReference>
<dbReference type="CDD" id="cd00293">
    <property type="entry name" value="USP-like"/>
    <property type="match status" value="1"/>
</dbReference>
<protein>
    <submittedName>
        <fullName evidence="3">Universal stress protein</fullName>
    </submittedName>
</protein>
<gene>
    <name evidence="3" type="ORF">GO755_28100</name>
</gene>
<sequence length="293" mass="32371">MKKILLLTDFSAASEHAIHFAQALFSDATAQFCLVNAYPLEADTTYNTEVLAETYRQYAEENLKKLLHTIRGECVPAYHSYRGEIIPGWPVGAVEAILASESFDLVVVGATGKGNSEWIGSVATGLIRQLKTAVLVVPATAPIRPLSNIVLASDYQLRGETAVLKPLNELATFKNTQLTLLTIEDPDNRAAWPSVNEQAELLSYFDTIETDVYCIHDDDVLHGINSYLDTHTVDLLVTVPHQKGWLEALTGQSVSRHLAYRPRVPLLTLYDGVAIYPEPETETSTRGAWQEES</sequence>
<dbReference type="AlphaFoldDB" id="A0A7K1SJE1"/>
<dbReference type="PANTHER" id="PTHR46268:SF22">
    <property type="entry name" value="SENSOR PROTEIN KDPD-RELATED"/>
    <property type="match status" value="1"/>
</dbReference>
<keyword evidence="4" id="KW-1185">Reference proteome</keyword>
<evidence type="ECO:0000256" key="1">
    <source>
        <dbReference type="ARBA" id="ARBA00008791"/>
    </source>
</evidence>
<comment type="similarity">
    <text evidence="1">Belongs to the universal stress protein A family.</text>
</comment>
<feature type="domain" description="UspA" evidence="2">
    <location>
        <begin position="1"/>
        <end position="138"/>
    </location>
</feature>
<dbReference type="Pfam" id="PF00582">
    <property type="entry name" value="Usp"/>
    <property type="match status" value="1"/>
</dbReference>
<reference evidence="3 4" key="1">
    <citation type="submission" date="2019-12" db="EMBL/GenBank/DDBJ databases">
        <title>Spirosoma sp. HMF4905 genome sequencing and assembly.</title>
        <authorList>
            <person name="Kang H."/>
            <person name="Cha I."/>
            <person name="Kim H."/>
            <person name="Joh K."/>
        </authorList>
    </citation>
    <scope>NUCLEOTIDE SEQUENCE [LARGE SCALE GENOMIC DNA]</scope>
    <source>
        <strain evidence="3 4">HMF4905</strain>
    </source>
</reference>
<dbReference type="Gene3D" id="3.40.50.12370">
    <property type="match status" value="1"/>
</dbReference>
<accession>A0A7K1SJE1</accession>
<dbReference type="EMBL" id="WPIN01000013">
    <property type="protein sequence ID" value="MVM33931.1"/>
    <property type="molecule type" value="Genomic_DNA"/>
</dbReference>
<dbReference type="Proteomes" id="UP000436006">
    <property type="component" value="Unassembled WGS sequence"/>
</dbReference>
<dbReference type="PANTHER" id="PTHR46268">
    <property type="entry name" value="STRESS RESPONSE PROTEIN NHAX"/>
    <property type="match status" value="1"/>
</dbReference>
<evidence type="ECO:0000259" key="2">
    <source>
        <dbReference type="Pfam" id="PF00582"/>
    </source>
</evidence>
<comment type="caution">
    <text evidence="3">The sequence shown here is derived from an EMBL/GenBank/DDBJ whole genome shotgun (WGS) entry which is preliminary data.</text>
</comment>
<name>A0A7K1SJE1_9BACT</name>
<dbReference type="RefSeq" id="WP_157588641.1">
    <property type="nucleotide sequence ID" value="NZ_WPIN01000013.1"/>
</dbReference>
<dbReference type="SUPFAM" id="SSF52402">
    <property type="entry name" value="Adenine nucleotide alpha hydrolases-like"/>
    <property type="match status" value="2"/>
</dbReference>
<evidence type="ECO:0000313" key="4">
    <source>
        <dbReference type="Proteomes" id="UP000436006"/>
    </source>
</evidence>
<organism evidence="3 4">
    <name type="scientific">Spirosoma arboris</name>
    <dbReference type="NCBI Taxonomy" id="2682092"/>
    <lineage>
        <taxon>Bacteria</taxon>
        <taxon>Pseudomonadati</taxon>
        <taxon>Bacteroidota</taxon>
        <taxon>Cytophagia</taxon>
        <taxon>Cytophagales</taxon>
        <taxon>Cytophagaceae</taxon>
        <taxon>Spirosoma</taxon>
    </lineage>
</organism>